<feature type="transmembrane region" description="Helical" evidence="2">
    <location>
        <begin position="38"/>
        <end position="60"/>
    </location>
</feature>
<organism evidence="4 5">
    <name type="scientific">Agromyces indicus</name>
    <dbReference type="NCBI Taxonomy" id="758919"/>
    <lineage>
        <taxon>Bacteria</taxon>
        <taxon>Bacillati</taxon>
        <taxon>Actinomycetota</taxon>
        <taxon>Actinomycetes</taxon>
        <taxon>Micrococcales</taxon>
        <taxon>Microbacteriaceae</taxon>
        <taxon>Agromyces</taxon>
    </lineage>
</organism>
<name>A0ABU1FLR5_9MICO</name>
<dbReference type="RefSeq" id="WP_310521088.1">
    <property type="nucleotide sequence ID" value="NZ_BAABBS010000001.1"/>
</dbReference>
<dbReference type="NCBIfam" id="TIGR03943">
    <property type="entry name" value="TIGR03943 family putative permease subunit"/>
    <property type="match status" value="1"/>
</dbReference>
<sequence length="278" mass="29622">MREFLRRWQGVLLAAIGVIATLWLAATNRLGFYIHPRYFLFTVIMAVIAVVFVVAAFAVIPVLRRRRADAAGDGSDDLGHHDHDDHDHDDHGHDHHGHDAAAAGPAASARRRLGTVAGIAIVAGTAVALLVLPPATLTTATAENRELNAAAVGPDSAAPDLVGGDTSSFTVKDWALILRQNPDPADFADPISVTGFVLPSPDDEDVFYVARFTVTCCAVDAQPVGVPVHLPGWQDRFAADDWVTAEGRLDVDPAGGPSPVLVPETVEPTEQPEQPYVF</sequence>
<evidence type="ECO:0000313" key="4">
    <source>
        <dbReference type="EMBL" id="MDR5692701.1"/>
    </source>
</evidence>
<dbReference type="Proteomes" id="UP001260072">
    <property type="component" value="Unassembled WGS sequence"/>
</dbReference>
<feature type="region of interest" description="Disordered" evidence="1">
    <location>
        <begin position="250"/>
        <end position="278"/>
    </location>
</feature>
<feature type="compositionally biased region" description="Low complexity" evidence="1">
    <location>
        <begin position="262"/>
        <end position="278"/>
    </location>
</feature>
<feature type="domain" description="DUF1980" evidence="3">
    <location>
        <begin position="190"/>
        <end position="278"/>
    </location>
</feature>
<keyword evidence="2" id="KW-0472">Membrane</keyword>
<evidence type="ECO:0000256" key="1">
    <source>
        <dbReference type="SAM" id="MobiDB-lite"/>
    </source>
</evidence>
<feature type="transmembrane region" description="Helical" evidence="2">
    <location>
        <begin position="113"/>
        <end position="132"/>
    </location>
</feature>
<dbReference type="PANTHER" id="PTHR40047">
    <property type="entry name" value="UPF0703 PROTEIN YCGQ"/>
    <property type="match status" value="1"/>
</dbReference>
<feature type="region of interest" description="Disordered" evidence="1">
    <location>
        <begin position="71"/>
        <end position="104"/>
    </location>
</feature>
<dbReference type="EMBL" id="JAVKGS010000003">
    <property type="protein sequence ID" value="MDR5692701.1"/>
    <property type="molecule type" value="Genomic_DNA"/>
</dbReference>
<protein>
    <submittedName>
        <fullName evidence="4">TIGR03943 family protein</fullName>
    </submittedName>
</protein>
<dbReference type="InterPro" id="IPR048447">
    <property type="entry name" value="DUF1980_C"/>
</dbReference>
<keyword evidence="5" id="KW-1185">Reference proteome</keyword>
<dbReference type="PANTHER" id="PTHR40047:SF1">
    <property type="entry name" value="UPF0703 PROTEIN YCGQ"/>
    <property type="match status" value="1"/>
</dbReference>
<comment type="caution">
    <text evidence="4">The sequence shown here is derived from an EMBL/GenBank/DDBJ whole genome shotgun (WGS) entry which is preliminary data.</text>
</comment>
<proteinExistence type="predicted"/>
<dbReference type="InterPro" id="IPR015402">
    <property type="entry name" value="DUF1980"/>
</dbReference>
<feature type="compositionally biased region" description="Basic and acidic residues" evidence="1">
    <location>
        <begin position="77"/>
        <end position="99"/>
    </location>
</feature>
<evidence type="ECO:0000259" key="3">
    <source>
        <dbReference type="Pfam" id="PF21537"/>
    </source>
</evidence>
<evidence type="ECO:0000313" key="5">
    <source>
        <dbReference type="Proteomes" id="UP001260072"/>
    </source>
</evidence>
<keyword evidence="2" id="KW-1133">Transmembrane helix</keyword>
<accession>A0ABU1FLR5</accession>
<keyword evidence="2" id="KW-0812">Transmembrane</keyword>
<dbReference type="InterPro" id="IPR052955">
    <property type="entry name" value="UPF0703_membrane_permease"/>
</dbReference>
<reference evidence="5" key="1">
    <citation type="submission" date="2023-07" db="EMBL/GenBank/DDBJ databases">
        <title>Description of three actinobacteria isolated from air of manufacturing shop in a pharmaceutical factory.</title>
        <authorList>
            <person name="Zhang D.-F."/>
        </authorList>
    </citation>
    <scope>NUCLEOTIDE SEQUENCE [LARGE SCALE GENOMIC DNA]</scope>
    <source>
        <strain evidence="5">CCTCC AB 2011122</strain>
    </source>
</reference>
<evidence type="ECO:0000256" key="2">
    <source>
        <dbReference type="SAM" id="Phobius"/>
    </source>
</evidence>
<dbReference type="Pfam" id="PF21537">
    <property type="entry name" value="DUF1980_C"/>
    <property type="match status" value="1"/>
</dbReference>
<feature type="transmembrane region" description="Helical" evidence="2">
    <location>
        <begin position="7"/>
        <end position="26"/>
    </location>
</feature>
<gene>
    <name evidence="4" type="ORF">RH861_11590</name>
</gene>